<proteinExistence type="predicted"/>
<feature type="compositionally biased region" description="Low complexity" evidence="2">
    <location>
        <begin position="336"/>
        <end position="348"/>
    </location>
</feature>
<keyword evidence="1" id="KW-0175">Coiled coil</keyword>
<sequence length="552" mass="58870">MQALAEVKALALQTTETAGQLDELIEAVEKATAERDLARKQLLVLPAGLQSSAEEEDTVAQVAAITRRLREVEARASTAQQETESATAELQELQLRCRTDREAAAKDLSDAQADFQQALRDVKEIAGSKAKAAAEDEAAKLQAELQARLDQQSAELDTAQQQVRALEESVAQASSLASDRDAAIQEVDSLHSKLEAAQAELSRARAAQLSAETAARDAEKAMSERQKRFQHVHAKLKKDEDALKARVERFEAEAAGYGEQIGAALSQADAAVQARDGLLRRAEQAESQAASQARELEAAQSALSSAQQASATAAAALDSILEQHSAQMLQLRADLHSAQEQQHAQSQHATDEQVREQVAARLAEREAELLKLQDEAAAAIKAAEASIAEAQQRADSAELAKIELSLRLAEIAADRDTDLPEPSPVKQQAASSAEPLGLQPLDSEPGLLLEAAEVDALQKRVEEAELAASVGARRAAAAEGEVSVLKCQLQAAEKKLKELAWQIKMISDPQQIGGRGSQQAAAGNAAAGSQPQSGRVNNILDMFGCGANYTRR</sequence>
<keyword evidence="4" id="KW-1185">Reference proteome</keyword>
<organism evidence="3 4">
    <name type="scientific">Apatococcus fuscideae</name>
    <dbReference type="NCBI Taxonomy" id="2026836"/>
    <lineage>
        <taxon>Eukaryota</taxon>
        <taxon>Viridiplantae</taxon>
        <taxon>Chlorophyta</taxon>
        <taxon>core chlorophytes</taxon>
        <taxon>Trebouxiophyceae</taxon>
        <taxon>Chlorellales</taxon>
        <taxon>Chlorellaceae</taxon>
        <taxon>Apatococcus</taxon>
    </lineage>
</organism>
<evidence type="ECO:0000256" key="1">
    <source>
        <dbReference type="SAM" id="Coils"/>
    </source>
</evidence>
<dbReference type="EMBL" id="JALJOV010001560">
    <property type="protein sequence ID" value="KAK9846128.1"/>
    <property type="molecule type" value="Genomic_DNA"/>
</dbReference>
<feature type="compositionally biased region" description="Low complexity" evidence="2">
    <location>
        <begin position="517"/>
        <end position="533"/>
    </location>
</feature>
<dbReference type="AlphaFoldDB" id="A0AAW1SIL9"/>
<dbReference type="Proteomes" id="UP001485043">
    <property type="component" value="Unassembled WGS sequence"/>
</dbReference>
<evidence type="ECO:0000313" key="4">
    <source>
        <dbReference type="Proteomes" id="UP001485043"/>
    </source>
</evidence>
<feature type="region of interest" description="Disordered" evidence="2">
    <location>
        <begin position="414"/>
        <end position="438"/>
    </location>
</feature>
<feature type="region of interest" description="Disordered" evidence="2">
    <location>
        <begin position="510"/>
        <end position="533"/>
    </location>
</feature>
<feature type="coiled-coil region" evidence="1">
    <location>
        <begin position="21"/>
        <end position="207"/>
    </location>
</feature>
<accession>A0AAW1SIL9</accession>
<protein>
    <submittedName>
        <fullName evidence="3">Uncharacterized protein</fullName>
    </submittedName>
</protein>
<feature type="region of interest" description="Disordered" evidence="2">
    <location>
        <begin position="335"/>
        <end position="358"/>
    </location>
</feature>
<feature type="coiled-coil region" evidence="1">
    <location>
        <begin position="447"/>
        <end position="502"/>
    </location>
</feature>
<name>A0AAW1SIL9_9CHLO</name>
<reference evidence="3 4" key="1">
    <citation type="journal article" date="2024" name="Nat. Commun.">
        <title>Phylogenomics reveals the evolutionary origins of lichenization in chlorophyte algae.</title>
        <authorList>
            <person name="Puginier C."/>
            <person name="Libourel C."/>
            <person name="Otte J."/>
            <person name="Skaloud P."/>
            <person name="Haon M."/>
            <person name="Grisel S."/>
            <person name="Petersen M."/>
            <person name="Berrin J.G."/>
            <person name="Delaux P.M."/>
            <person name="Dal Grande F."/>
            <person name="Keller J."/>
        </authorList>
    </citation>
    <scope>NUCLEOTIDE SEQUENCE [LARGE SCALE GENOMIC DNA]</scope>
    <source>
        <strain evidence="3 4">SAG 2523</strain>
    </source>
</reference>
<comment type="caution">
    <text evidence="3">The sequence shown here is derived from an EMBL/GenBank/DDBJ whole genome shotgun (WGS) entry which is preliminary data.</text>
</comment>
<evidence type="ECO:0000313" key="3">
    <source>
        <dbReference type="EMBL" id="KAK9846128.1"/>
    </source>
</evidence>
<gene>
    <name evidence="3" type="ORF">WJX84_011721</name>
</gene>
<evidence type="ECO:0000256" key="2">
    <source>
        <dbReference type="SAM" id="MobiDB-lite"/>
    </source>
</evidence>